<evidence type="ECO:0000256" key="4">
    <source>
        <dbReference type="ARBA" id="ARBA00022705"/>
    </source>
</evidence>
<dbReference type="InterPro" id="IPR012308">
    <property type="entry name" value="DNA_ligase_ATP-dep_N"/>
</dbReference>
<dbReference type="InterPro" id="IPR036599">
    <property type="entry name" value="DNA_ligase_N_sf"/>
</dbReference>
<dbReference type="InterPro" id="IPR050191">
    <property type="entry name" value="ATP-dep_DNA_ligase"/>
</dbReference>
<accession>A0A4U1BYL8</accession>
<dbReference type="InterPro" id="IPR012310">
    <property type="entry name" value="DNA_ligase_ATP-dep_cent"/>
</dbReference>
<dbReference type="GO" id="GO:0006310">
    <property type="term" value="P:DNA recombination"/>
    <property type="evidence" value="ECO:0007669"/>
    <property type="project" value="UniProtKB-KW"/>
</dbReference>
<dbReference type="NCBIfam" id="NF006701">
    <property type="entry name" value="PRK09247.1"/>
    <property type="match status" value="1"/>
</dbReference>
<keyword evidence="9" id="KW-0460">Magnesium</keyword>
<dbReference type="GO" id="GO:0046872">
    <property type="term" value="F:metal ion binding"/>
    <property type="evidence" value="ECO:0007669"/>
    <property type="project" value="UniProtKB-KW"/>
</dbReference>
<comment type="catalytic activity">
    <reaction evidence="13">
        <text>ATP + (deoxyribonucleotide)n-3'-hydroxyl + 5'-phospho-(deoxyribonucleotide)m = (deoxyribonucleotide)n+m + AMP + diphosphate.</text>
        <dbReference type="EC" id="6.5.1.1"/>
    </reaction>
</comment>
<organism evidence="15 16">
    <name type="scientific">Pedobacter cryophilus</name>
    <dbReference type="NCBI Taxonomy" id="2571271"/>
    <lineage>
        <taxon>Bacteria</taxon>
        <taxon>Pseudomonadati</taxon>
        <taxon>Bacteroidota</taxon>
        <taxon>Sphingobacteriia</taxon>
        <taxon>Sphingobacteriales</taxon>
        <taxon>Sphingobacteriaceae</taxon>
        <taxon>Pedobacter</taxon>
    </lineage>
</organism>
<keyword evidence="2 15" id="KW-0436">Ligase</keyword>
<evidence type="ECO:0000256" key="2">
    <source>
        <dbReference type="ARBA" id="ARBA00022598"/>
    </source>
</evidence>
<reference evidence="15 16" key="1">
    <citation type="submission" date="2019-04" db="EMBL/GenBank/DDBJ databases">
        <title>Pedobacter sp. AR-3-17 sp. nov., isolated from Arctic soil.</title>
        <authorList>
            <person name="Dahal R.H."/>
            <person name="Kim D.-U."/>
        </authorList>
    </citation>
    <scope>NUCLEOTIDE SEQUENCE [LARGE SCALE GENOMIC DNA]</scope>
    <source>
        <strain evidence="15 16">AR-3-17</strain>
    </source>
</reference>
<dbReference type="EC" id="6.5.1.1" evidence="1"/>
<dbReference type="Pfam" id="PF04679">
    <property type="entry name" value="DNA_ligase_A_C"/>
    <property type="match status" value="1"/>
</dbReference>
<evidence type="ECO:0000256" key="10">
    <source>
        <dbReference type="ARBA" id="ARBA00023172"/>
    </source>
</evidence>
<keyword evidence="8" id="KW-0067">ATP-binding</keyword>
<sequence length="538" mass="61983">MKKFAELFTVLDQTTKTNEKIEALVNYFAISDAADALWTTALLTGRKPKRTVKTSELKLWAMELSGVSEWLFEESYHVVGDLAETITLLLPPSESQTDYSLTGMMALLKTLDKEPEASKKNIIQEIWMQLNTAERFVFNKLITGSFRVGVSQQLIIKALAKHYNLVESNVTHRLMGNWLPATTTLQHLLFNPDIQEDLSKPYPFYLAYQLDVPFASLNNIQDWQIEYKYDGIRGQIIVRKNELFIWSRGEELMTDKFPEFEVLKNTLPDGTVIDGEILPFNGDEPMPFHIMQTRIGRKNLSKKSLSDAPLCMMCYDLLEYNGVDIRPLPLSERRAHLETLIETLKSNNLAAAAVLKLSPVFECHTEQQLIDLRLVSRDRMCEGLMLKHKDSLYEAGRRRGKWWKWKIDPLTVDGVLIYAQKGHGRRADLYTDYTFAVWHHNELVPFTKAYSGLTDKELVEVDSWIKKHTKEKFGPVRSVTPELVFEIAFEGINPSPRHKSGVALRFPRILRWRKDKKIEDANHKEDLLNLIQQLSNPA</sequence>
<dbReference type="InterPro" id="IPR012340">
    <property type="entry name" value="NA-bd_OB-fold"/>
</dbReference>
<dbReference type="SUPFAM" id="SSF50249">
    <property type="entry name" value="Nucleic acid-binding proteins"/>
    <property type="match status" value="1"/>
</dbReference>
<dbReference type="GO" id="GO:0006260">
    <property type="term" value="P:DNA replication"/>
    <property type="evidence" value="ECO:0007669"/>
    <property type="project" value="UniProtKB-KW"/>
</dbReference>
<dbReference type="OrthoDB" id="9767858at2"/>
<dbReference type="GO" id="GO:0005524">
    <property type="term" value="F:ATP binding"/>
    <property type="evidence" value="ECO:0007669"/>
    <property type="project" value="UniProtKB-KW"/>
</dbReference>
<dbReference type="GO" id="GO:0006281">
    <property type="term" value="P:DNA repair"/>
    <property type="evidence" value="ECO:0007669"/>
    <property type="project" value="UniProtKB-KW"/>
</dbReference>
<evidence type="ECO:0000256" key="8">
    <source>
        <dbReference type="ARBA" id="ARBA00022840"/>
    </source>
</evidence>
<dbReference type="InterPro" id="IPR026333">
    <property type="entry name" value="ATP_dep_DNA_lig_pp_1105_fam"/>
</dbReference>
<dbReference type="EMBL" id="SWBP01000004">
    <property type="protein sequence ID" value="TKB96763.1"/>
    <property type="molecule type" value="Genomic_DNA"/>
</dbReference>
<evidence type="ECO:0000256" key="13">
    <source>
        <dbReference type="ARBA" id="ARBA00034003"/>
    </source>
</evidence>
<keyword evidence="7" id="KW-0227">DNA damage</keyword>
<proteinExistence type="predicted"/>
<keyword evidence="10" id="KW-0233">DNA recombination</keyword>
<dbReference type="Pfam" id="PF04675">
    <property type="entry name" value="DNA_ligase_A_N"/>
    <property type="match status" value="1"/>
</dbReference>
<protein>
    <recommendedName>
        <fullName evidence="1">DNA ligase (ATP)</fullName>
        <ecNumber evidence="1">6.5.1.1</ecNumber>
    </recommendedName>
</protein>
<evidence type="ECO:0000256" key="3">
    <source>
        <dbReference type="ARBA" id="ARBA00022618"/>
    </source>
</evidence>
<feature type="domain" description="ATP-dependent DNA ligase family profile" evidence="14">
    <location>
        <begin position="303"/>
        <end position="439"/>
    </location>
</feature>
<dbReference type="InterPro" id="IPR012309">
    <property type="entry name" value="DNA_ligase_ATP-dep_C"/>
</dbReference>
<dbReference type="SUPFAM" id="SSF56091">
    <property type="entry name" value="DNA ligase/mRNA capping enzyme, catalytic domain"/>
    <property type="match status" value="1"/>
</dbReference>
<evidence type="ECO:0000256" key="9">
    <source>
        <dbReference type="ARBA" id="ARBA00022842"/>
    </source>
</evidence>
<name>A0A4U1BYL8_9SPHI</name>
<dbReference type="PANTHER" id="PTHR45674">
    <property type="entry name" value="DNA LIGASE 1/3 FAMILY MEMBER"/>
    <property type="match status" value="1"/>
</dbReference>
<keyword evidence="4" id="KW-0235">DNA replication</keyword>
<dbReference type="NCBIfam" id="TIGR04120">
    <property type="entry name" value="DNA_lig_bact"/>
    <property type="match status" value="1"/>
</dbReference>
<gene>
    <name evidence="15" type="ORF">FA046_11810</name>
</gene>
<evidence type="ECO:0000313" key="16">
    <source>
        <dbReference type="Proteomes" id="UP000308181"/>
    </source>
</evidence>
<evidence type="ECO:0000256" key="12">
    <source>
        <dbReference type="ARBA" id="ARBA00023306"/>
    </source>
</evidence>
<evidence type="ECO:0000256" key="1">
    <source>
        <dbReference type="ARBA" id="ARBA00012727"/>
    </source>
</evidence>
<dbReference type="AlphaFoldDB" id="A0A4U1BYL8"/>
<dbReference type="InterPro" id="IPR016059">
    <property type="entry name" value="DNA_ligase_ATP-dep_CS"/>
</dbReference>
<dbReference type="GO" id="GO:0003910">
    <property type="term" value="F:DNA ligase (ATP) activity"/>
    <property type="evidence" value="ECO:0007669"/>
    <property type="project" value="UniProtKB-EC"/>
</dbReference>
<keyword evidence="11" id="KW-0234">DNA repair</keyword>
<evidence type="ECO:0000256" key="6">
    <source>
        <dbReference type="ARBA" id="ARBA00022741"/>
    </source>
</evidence>
<comment type="caution">
    <text evidence="15">The sequence shown here is derived from an EMBL/GenBank/DDBJ whole genome shotgun (WGS) entry which is preliminary data.</text>
</comment>
<dbReference type="CDD" id="cd07897">
    <property type="entry name" value="Adenylation_DNA_ligase_Bac1"/>
    <property type="match status" value="1"/>
</dbReference>
<dbReference type="PROSITE" id="PS00697">
    <property type="entry name" value="DNA_LIGASE_A1"/>
    <property type="match status" value="1"/>
</dbReference>
<evidence type="ECO:0000313" key="15">
    <source>
        <dbReference type="EMBL" id="TKB96763.1"/>
    </source>
</evidence>
<keyword evidence="6" id="KW-0547">Nucleotide-binding</keyword>
<keyword evidence="5" id="KW-0479">Metal-binding</keyword>
<dbReference type="PANTHER" id="PTHR45674:SF13">
    <property type="entry name" value="DNA LIGASE-RELATED"/>
    <property type="match status" value="1"/>
</dbReference>
<dbReference type="GO" id="GO:0051301">
    <property type="term" value="P:cell division"/>
    <property type="evidence" value="ECO:0007669"/>
    <property type="project" value="UniProtKB-KW"/>
</dbReference>
<keyword evidence="16" id="KW-1185">Reference proteome</keyword>
<dbReference type="Proteomes" id="UP000308181">
    <property type="component" value="Unassembled WGS sequence"/>
</dbReference>
<evidence type="ECO:0000259" key="14">
    <source>
        <dbReference type="PROSITE" id="PS50160"/>
    </source>
</evidence>
<dbReference type="CDD" id="cd07972">
    <property type="entry name" value="OBF_DNA_ligase_Arch_LigB"/>
    <property type="match status" value="1"/>
</dbReference>
<dbReference type="Gene3D" id="2.40.50.140">
    <property type="entry name" value="Nucleic acid-binding proteins"/>
    <property type="match status" value="1"/>
</dbReference>
<evidence type="ECO:0000256" key="11">
    <source>
        <dbReference type="ARBA" id="ARBA00023204"/>
    </source>
</evidence>
<dbReference type="SUPFAM" id="SSF117018">
    <property type="entry name" value="ATP-dependent DNA ligase DNA-binding domain"/>
    <property type="match status" value="1"/>
</dbReference>
<dbReference type="PROSITE" id="PS50160">
    <property type="entry name" value="DNA_LIGASE_A3"/>
    <property type="match status" value="1"/>
</dbReference>
<evidence type="ECO:0000256" key="7">
    <source>
        <dbReference type="ARBA" id="ARBA00022763"/>
    </source>
</evidence>
<dbReference type="GO" id="GO:0003677">
    <property type="term" value="F:DNA binding"/>
    <property type="evidence" value="ECO:0007669"/>
    <property type="project" value="InterPro"/>
</dbReference>
<dbReference type="RefSeq" id="WP_136826726.1">
    <property type="nucleotide sequence ID" value="NZ_SWBP01000004.1"/>
</dbReference>
<dbReference type="Pfam" id="PF01068">
    <property type="entry name" value="DNA_ligase_A_M"/>
    <property type="match status" value="1"/>
</dbReference>
<keyword evidence="3" id="KW-0132">Cell division</keyword>
<keyword evidence="12" id="KW-0131">Cell cycle</keyword>
<evidence type="ECO:0000256" key="5">
    <source>
        <dbReference type="ARBA" id="ARBA00022723"/>
    </source>
</evidence>
<dbReference type="Gene3D" id="3.30.470.30">
    <property type="entry name" value="DNA ligase/mRNA capping enzyme"/>
    <property type="match status" value="1"/>
</dbReference>
<dbReference type="Gene3D" id="1.10.3260.10">
    <property type="entry name" value="DNA ligase, ATP-dependent, N-terminal domain"/>
    <property type="match status" value="1"/>
</dbReference>